<feature type="transmembrane region" description="Helical" evidence="8">
    <location>
        <begin position="78"/>
        <end position="98"/>
    </location>
</feature>
<dbReference type="InterPro" id="IPR006741">
    <property type="entry name" value="AgrB"/>
</dbReference>
<gene>
    <name evidence="9" type="ORF">CNLFYP112_02991</name>
</gene>
<name>A0A6N2W6C8_9FIRM</name>
<dbReference type="EMBL" id="CACRTG010000041">
    <property type="protein sequence ID" value="VYT34896.1"/>
    <property type="molecule type" value="Genomic_DNA"/>
</dbReference>
<feature type="transmembrane region" description="Helical" evidence="8">
    <location>
        <begin position="167"/>
        <end position="183"/>
    </location>
</feature>
<keyword evidence="5" id="KW-0378">Hydrolase</keyword>
<keyword evidence="4 8" id="KW-0812">Transmembrane</keyword>
<evidence type="ECO:0000256" key="1">
    <source>
        <dbReference type="ARBA" id="ARBA00022475"/>
    </source>
</evidence>
<feature type="transmembrane region" description="Helical" evidence="8">
    <location>
        <begin position="40"/>
        <end position="66"/>
    </location>
</feature>
<accession>A0A6N2W6C8</accession>
<keyword evidence="3" id="KW-0645">Protease</keyword>
<keyword evidence="2" id="KW-0673">Quorum sensing</keyword>
<feature type="transmembrane region" description="Helical" evidence="8">
    <location>
        <begin position="144"/>
        <end position="161"/>
    </location>
</feature>
<reference evidence="9" key="1">
    <citation type="submission" date="2019-11" db="EMBL/GenBank/DDBJ databases">
        <authorList>
            <person name="Feng L."/>
        </authorList>
    </citation>
    <scope>NUCLEOTIDE SEQUENCE</scope>
    <source>
        <strain evidence="9">CnexileLFYP112</strain>
    </source>
</reference>
<dbReference type="GO" id="GO:0016020">
    <property type="term" value="C:membrane"/>
    <property type="evidence" value="ECO:0007669"/>
    <property type="project" value="InterPro"/>
</dbReference>
<evidence type="ECO:0000313" key="9">
    <source>
        <dbReference type="EMBL" id="VYT34896.1"/>
    </source>
</evidence>
<evidence type="ECO:0000256" key="4">
    <source>
        <dbReference type="ARBA" id="ARBA00022692"/>
    </source>
</evidence>
<evidence type="ECO:0000256" key="5">
    <source>
        <dbReference type="ARBA" id="ARBA00022801"/>
    </source>
</evidence>
<dbReference type="GO" id="GO:0009372">
    <property type="term" value="P:quorum sensing"/>
    <property type="evidence" value="ECO:0007669"/>
    <property type="project" value="UniProtKB-KW"/>
</dbReference>
<proteinExistence type="predicted"/>
<evidence type="ECO:0000256" key="8">
    <source>
        <dbReference type="SAM" id="Phobius"/>
    </source>
</evidence>
<sequence length="202" mass="23009">MEILAEIITDTLVKEKIINSDDSEIYKYGAELLISTGANLLLGLLLGGLFHSMMSGVIYFLVLATLRTQAGGYHASTYLWCGMVYCISFLGVMGMIRLFIYMNINSACLMLGLLINMMFIWWHAPVLHHRSMEIEVRKHVKRKVAVIGIIWILIAMGIYYWSPQAGYAVLASMEVVLFYMILGKRLEGKEDERERENENEVT</sequence>
<organism evidence="9">
    <name type="scientific">[Clostridium] nexile</name>
    <dbReference type="NCBI Taxonomy" id="29361"/>
    <lineage>
        <taxon>Bacteria</taxon>
        <taxon>Bacillati</taxon>
        <taxon>Bacillota</taxon>
        <taxon>Clostridia</taxon>
        <taxon>Lachnospirales</taxon>
        <taxon>Lachnospiraceae</taxon>
        <taxon>Tyzzerella</taxon>
    </lineage>
</organism>
<protein>
    <submittedName>
        <fullName evidence="9">Putative accessory gene regulator protein</fullName>
    </submittedName>
</protein>
<dbReference type="GO" id="GO:0006508">
    <property type="term" value="P:proteolysis"/>
    <property type="evidence" value="ECO:0007669"/>
    <property type="project" value="UniProtKB-KW"/>
</dbReference>
<evidence type="ECO:0000256" key="6">
    <source>
        <dbReference type="ARBA" id="ARBA00022989"/>
    </source>
</evidence>
<evidence type="ECO:0000256" key="2">
    <source>
        <dbReference type="ARBA" id="ARBA00022654"/>
    </source>
</evidence>
<dbReference type="AlphaFoldDB" id="A0A6N2W6C8"/>
<evidence type="ECO:0000256" key="3">
    <source>
        <dbReference type="ARBA" id="ARBA00022670"/>
    </source>
</evidence>
<evidence type="ECO:0000256" key="7">
    <source>
        <dbReference type="ARBA" id="ARBA00023136"/>
    </source>
</evidence>
<dbReference type="GO" id="GO:0008233">
    <property type="term" value="F:peptidase activity"/>
    <property type="evidence" value="ECO:0007669"/>
    <property type="project" value="UniProtKB-KW"/>
</dbReference>
<keyword evidence="1" id="KW-1003">Cell membrane</keyword>
<feature type="transmembrane region" description="Helical" evidence="8">
    <location>
        <begin position="104"/>
        <end position="124"/>
    </location>
</feature>
<dbReference type="SMART" id="SM00793">
    <property type="entry name" value="AgrB"/>
    <property type="match status" value="1"/>
</dbReference>
<dbReference type="Pfam" id="PF04647">
    <property type="entry name" value="AgrB"/>
    <property type="match status" value="1"/>
</dbReference>
<keyword evidence="7 8" id="KW-0472">Membrane</keyword>
<keyword evidence="6 8" id="KW-1133">Transmembrane helix</keyword>